<dbReference type="EMBL" id="VBPB01000007">
    <property type="protein sequence ID" value="TMQ74200.1"/>
    <property type="molecule type" value="Genomic_DNA"/>
</dbReference>
<dbReference type="GO" id="GO:0006352">
    <property type="term" value="P:DNA-templated transcription initiation"/>
    <property type="evidence" value="ECO:0007669"/>
    <property type="project" value="InterPro"/>
</dbReference>
<dbReference type="NCBIfam" id="TIGR02937">
    <property type="entry name" value="sigma70-ECF"/>
    <property type="match status" value="1"/>
</dbReference>
<proteinExistence type="inferred from homology"/>
<feature type="region of interest" description="Disordered" evidence="6">
    <location>
        <begin position="1"/>
        <end position="45"/>
    </location>
</feature>
<dbReference type="Proteomes" id="UP000319771">
    <property type="component" value="Unassembled WGS sequence"/>
</dbReference>
<evidence type="ECO:0000256" key="1">
    <source>
        <dbReference type="ARBA" id="ARBA00010641"/>
    </source>
</evidence>
<sequence length="228" mass="24907">MSEHSVPGDMAPSASSKTSAGDRGVAAPPPAGASPASLRTGDAPDRAELERVRARDPEALEAFFERYFDRVYGLVYRLLGDRTLAEDMTQEVFLKVHRAAHQLDPGRDPAPWIMTIAHNACRDLWRSNAWKLTRRAASLDGDSPLAATLTRGTNDPERDLLADERERLVQDALLKLPEPLRVAIVMHDYQGLGHEEIAAATGVQHAAARKRYSRALAALAALLKDTLG</sequence>
<dbReference type="InterPro" id="IPR013325">
    <property type="entry name" value="RNA_pol_sigma_r2"/>
</dbReference>
<protein>
    <submittedName>
        <fullName evidence="9">RNA polymerase sigma factor</fullName>
    </submittedName>
</protein>
<dbReference type="AlphaFoldDB" id="A0A538UEA2"/>
<evidence type="ECO:0000256" key="4">
    <source>
        <dbReference type="ARBA" id="ARBA00023125"/>
    </source>
</evidence>
<dbReference type="Pfam" id="PF04542">
    <property type="entry name" value="Sigma70_r2"/>
    <property type="match status" value="1"/>
</dbReference>
<accession>A0A538UEA2</accession>
<keyword evidence="3" id="KW-0731">Sigma factor</keyword>
<dbReference type="Gene3D" id="1.10.1740.10">
    <property type="match status" value="1"/>
</dbReference>
<organism evidence="9 10">
    <name type="scientific">Eiseniibacteriota bacterium</name>
    <dbReference type="NCBI Taxonomy" id="2212470"/>
    <lineage>
        <taxon>Bacteria</taxon>
        <taxon>Candidatus Eiseniibacteriota</taxon>
    </lineage>
</organism>
<feature type="domain" description="RNA polymerase sigma-70 region 2" evidence="7">
    <location>
        <begin position="63"/>
        <end position="130"/>
    </location>
</feature>
<evidence type="ECO:0000256" key="5">
    <source>
        <dbReference type="ARBA" id="ARBA00023163"/>
    </source>
</evidence>
<evidence type="ECO:0000256" key="2">
    <source>
        <dbReference type="ARBA" id="ARBA00023015"/>
    </source>
</evidence>
<evidence type="ECO:0000259" key="7">
    <source>
        <dbReference type="Pfam" id="PF04542"/>
    </source>
</evidence>
<evidence type="ECO:0000313" key="9">
    <source>
        <dbReference type="EMBL" id="TMQ74200.1"/>
    </source>
</evidence>
<dbReference type="GO" id="GO:0003677">
    <property type="term" value="F:DNA binding"/>
    <property type="evidence" value="ECO:0007669"/>
    <property type="project" value="UniProtKB-KW"/>
</dbReference>
<evidence type="ECO:0000313" key="10">
    <source>
        <dbReference type="Proteomes" id="UP000319771"/>
    </source>
</evidence>
<dbReference type="PANTHER" id="PTHR43133">
    <property type="entry name" value="RNA POLYMERASE ECF-TYPE SIGMA FACTO"/>
    <property type="match status" value="1"/>
</dbReference>
<dbReference type="InterPro" id="IPR013324">
    <property type="entry name" value="RNA_pol_sigma_r3/r4-like"/>
</dbReference>
<name>A0A538UEA2_UNCEI</name>
<keyword evidence="2" id="KW-0805">Transcription regulation</keyword>
<gene>
    <name evidence="9" type="ORF">E6K81_00720</name>
</gene>
<dbReference type="SUPFAM" id="SSF88659">
    <property type="entry name" value="Sigma3 and sigma4 domains of RNA polymerase sigma factors"/>
    <property type="match status" value="1"/>
</dbReference>
<feature type="domain" description="RNA polymerase sigma factor 70 region 4 type 2" evidence="8">
    <location>
        <begin position="168"/>
        <end position="219"/>
    </location>
</feature>
<dbReference type="Gene3D" id="1.10.10.10">
    <property type="entry name" value="Winged helix-like DNA-binding domain superfamily/Winged helix DNA-binding domain"/>
    <property type="match status" value="1"/>
</dbReference>
<evidence type="ECO:0000259" key="8">
    <source>
        <dbReference type="Pfam" id="PF08281"/>
    </source>
</evidence>
<keyword evidence="5" id="KW-0804">Transcription</keyword>
<keyword evidence="4" id="KW-0238">DNA-binding</keyword>
<dbReference type="InterPro" id="IPR014284">
    <property type="entry name" value="RNA_pol_sigma-70_dom"/>
</dbReference>
<dbReference type="InterPro" id="IPR013249">
    <property type="entry name" value="RNA_pol_sigma70_r4_t2"/>
</dbReference>
<comment type="similarity">
    <text evidence="1">Belongs to the sigma-70 factor family. ECF subfamily.</text>
</comment>
<dbReference type="PANTHER" id="PTHR43133:SF8">
    <property type="entry name" value="RNA POLYMERASE SIGMA FACTOR HI_1459-RELATED"/>
    <property type="match status" value="1"/>
</dbReference>
<dbReference type="GO" id="GO:0016987">
    <property type="term" value="F:sigma factor activity"/>
    <property type="evidence" value="ECO:0007669"/>
    <property type="project" value="UniProtKB-KW"/>
</dbReference>
<evidence type="ECO:0000256" key="6">
    <source>
        <dbReference type="SAM" id="MobiDB-lite"/>
    </source>
</evidence>
<dbReference type="InterPro" id="IPR036388">
    <property type="entry name" value="WH-like_DNA-bd_sf"/>
</dbReference>
<dbReference type="SUPFAM" id="SSF88946">
    <property type="entry name" value="Sigma2 domain of RNA polymerase sigma factors"/>
    <property type="match status" value="1"/>
</dbReference>
<reference evidence="9 10" key="1">
    <citation type="journal article" date="2019" name="Nat. Microbiol.">
        <title>Mediterranean grassland soil C-N compound turnover is dependent on rainfall and depth, and is mediated by genomically divergent microorganisms.</title>
        <authorList>
            <person name="Diamond S."/>
            <person name="Andeer P.F."/>
            <person name="Li Z."/>
            <person name="Crits-Christoph A."/>
            <person name="Burstein D."/>
            <person name="Anantharaman K."/>
            <person name="Lane K.R."/>
            <person name="Thomas B.C."/>
            <person name="Pan C."/>
            <person name="Northen T.R."/>
            <person name="Banfield J.F."/>
        </authorList>
    </citation>
    <scope>NUCLEOTIDE SEQUENCE [LARGE SCALE GENOMIC DNA]</scope>
    <source>
        <strain evidence="9">WS_11</strain>
    </source>
</reference>
<dbReference type="Pfam" id="PF08281">
    <property type="entry name" value="Sigma70_r4_2"/>
    <property type="match status" value="1"/>
</dbReference>
<evidence type="ECO:0000256" key="3">
    <source>
        <dbReference type="ARBA" id="ARBA00023082"/>
    </source>
</evidence>
<dbReference type="InterPro" id="IPR039425">
    <property type="entry name" value="RNA_pol_sigma-70-like"/>
</dbReference>
<dbReference type="InterPro" id="IPR007627">
    <property type="entry name" value="RNA_pol_sigma70_r2"/>
</dbReference>
<comment type="caution">
    <text evidence="9">The sequence shown here is derived from an EMBL/GenBank/DDBJ whole genome shotgun (WGS) entry which is preliminary data.</text>
</comment>